<feature type="compositionally biased region" description="Polar residues" evidence="1">
    <location>
        <begin position="71"/>
        <end position="92"/>
    </location>
</feature>
<sequence length="247" mass="25311">VLDPNASFTPEVGLTIPGQQGACNLAGATPNHSASAALRAELPAADANQGRSAEGIYVTGNQVREPATDMVNGQGQLPESKTPGNGQGQPPESKTPGYPSVASRVIAAGIASVPTFGGDNVHPMTEGGDVPMEVDKDDTVSQIGAAVDVQHQDMRIGMDVDEEVPQGCEVDGAKTTRINADAGPPKSTALPHRHDVASKSTSGEIQPSLNGSAHVQIPPNPQAQSSGDPFTVNGIGFVFPADSMHRV</sequence>
<gene>
    <name evidence="2" type="ORF">CVT26_011581</name>
</gene>
<dbReference type="EMBL" id="NHYE01003675">
    <property type="protein sequence ID" value="PPQ88268.1"/>
    <property type="molecule type" value="Genomic_DNA"/>
</dbReference>
<dbReference type="AlphaFoldDB" id="A0A409XBT2"/>
<reference evidence="2 3" key="1">
    <citation type="journal article" date="2018" name="Evol. Lett.">
        <title>Horizontal gene cluster transfer increased hallucinogenic mushroom diversity.</title>
        <authorList>
            <person name="Reynolds H.T."/>
            <person name="Vijayakumar V."/>
            <person name="Gluck-Thaler E."/>
            <person name="Korotkin H.B."/>
            <person name="Matheny P.B."/>
            <person name="Slot J.C."/>
        </authorList>
    </citation>
    <scope>NUCLEOTIDE SEQUENCE [LARGE SCALE GENOMIC DNA]</scope>
    <source>
        <strain evidence="2 3">SRW20</strain>
    </source>
</reference>
<name>A0A409XBT2_9AGAR</name>
<evidence type="ECO:0000313" key="3">
    <source>
        <dbReference type="Proteomes" id="UP000284706"/>
    </source>
</evidence>
<evidence type="ECO:0000313" key="2">
    <source>
        <dbReference type="EMBL" id="PPQ88268.1"/>
    </source>
</evidence>
<accession>A0A409XBT2</accession>
<feature type="compositionally biased region" description="Polar residues" evidence="1">
    <location>
        <begin position="198"/>
        <end position="213"/>
    </location>
</feature>
<comment type="caution">
    <text evidence="2">The sequence shown here is derived from an EMBL/GenBank/DDBJ whole genome shotgun (WGS) entry which is preliminary data.</text>
</comment>
<feature type="region of interest" description="Disordered" evidence="1">
    <location>
        <begin position="68"/>
        <end position="99"/>
    </location>
</feature>
<protein>
    <submittedName>
        <fullName evidence="2">Uncharacterized protein</fullName>
    </submittedName>
</protein>
<feature type="non-terminal residue" evidence="2">
    <location>
        <position position="247"/>
    </location>
</feature>
<dbReference type="Proteomes" id="UP000284706">
    <property type="component" value="Unassembled WGS sequence"/>
</dbReference>
<feature type="non-terminal residue" evidence="2">
    <location>
        <position position="1"/>
    </location>
</feature>
<keyword evidence="3" id="KW-1185">Reference proteome</keyword>
<dbReference type="InParanoid" id="A0A409XBT2"/>
<proteinExistence type="predicted"/>
<feature type="region of interest" description="Disordered" evidence="1">
    <location>
        <begin position="176"/>
        <end position="229"/>
    </location>
</feature>
<evidence type="ECO:0000256" key="1">
    <source>
        <dbReference type="SAM" id="MobiDB-lite"/>
    </source>
</evidence>
<organism evidence="2 3">
    <name type="scientific">Gymnopilus dilepis</name>
    <dbReference type="NCBI Taxonomy" id="231916"/>
    <lineage>
        <taxon>Eukaryota</taxon>
        <taxon>Fungi</taxon>
        <taxon>Dikarya</taxon>
        <taxon>Basidiomycota</taxon>
        <taxon>Agaricomycotina</taxon>
        <taxon>Agaricomycetes</taxon>
        <taxon>Agaricomycetidae</taxon>
        <taxon>Agaricales</taxon>
        <taxon>Agaricineae</taxon>
        <taxon>Hymenogastraceae</taxon>
        <taxon>Gymnopilus</taxon>
    </lineage>
</organism>